<keyword evidence="1" id="KW-0732">Signal</keyword>
<evidence type="ECO:0000313" key="3">
    <source>
        <dbReference type="Proteomes" id="UP000807159"/>
    </source>
</evidence>
<organism evidence="2 3">
    <name type="scientific">Populus deltoides</name>
    <name type="common">Eastern poplar</name>
    <name type="synonym">Eastern cottonwood</name>
    <dbReference type="NCBI Taxonomy" id="3696"/>
    <lineage>
        <taxon>Eukaryota</taxon>
        <taxon>Viridiplantae</taxon>
        <taxon>Streptophyta</taxon>
        <taxon>Embryophyta</taxon>
        <taxon>Tracheophyta</taxon>
        <taxon>Spermatophyta</taxon>
        <taxon>Magnoliopsida</taxon>
        <taxon>eudicotyledons</taxon>
        <taxon>Gunneridae</taxon>
        <taxon>Pentapetalae</taxon>
        <taxon>rosids</taxon>
        <taxon>fabids</taxon>
        <taxon>Malpighiales</taxon>
        <taxon>Salicaceae</taxon>
        <taxon>Saliceae</taxon>
        <taxon>Populus</taxon>
    </lineage>
</organism>
<dbReference type="AlphaFoldDB" id="A0A8T2XMM4"/>
<sequence>EIVGLINFALRIFLVAESPVADDYGFFIVVVGGKCGRKCDCCRQRTIVVFYDVDLFPVKLDAANKELLLSPTMSIYSQSSWMWLMVGRGGGYIGLRLLTLIDLLLLVWTNCYGGIAGVLEVASRCGSVDFL</sequence>
<keyword evidence="3" id="KW-1185">Reference proteome</keyword>
<feature type="non-terminal residue" evidence="2">
    <location>
        <position position="1"/>
    </location>
</feature>
<name>A0A8T2XMM4_POPDE</name>
<feature type="signal peptide" evidence="1">
    <location>
        <begin position="1"/>
        <end position="16"/>
    </location>
</feature>
<accession>A0A8T2XMM4</accession>
<dbReference type="EMBL" id="JACEGQ020000011">
    <property type="protein sequence ID" value="KAH8494072.1"/>
    <property type="molecule type" value="Genomic_DNA"/>
</dbReference>
<reference evidence="2" key="1">
    <citation type="journal article" date="2021" name="J. Hered.">
        <title>Genome Assembly of Salicaceae Populus deltoides (Eastern Cottonwood) I-69 Based on Nanopore Sequencing and Hi-C Technologies.</title>
        <authorList>
            <person name="Bai S."/>
            <person name="Wu H."/>
            <person name="Zhang J."/>
            <person name="Pan Z."/>
            <person name="Zhao W."/>
            <person name="Li Z."/>
            <person name="Tong C."/>
        </authorList>
    </citation>
    <scope>NUCLEOTIDE SEQUENCE</scope>
    <source>
        <tissue evidence="2">Leaf</tissue>
    </source>
</reference>
<comment type="caution">
    <text evidence="2">The sequence shown here is derived from an EMBL/GenBank/DDBJ whole genome shotgun (WGS) entry which is preliminary data.</text>
</comment>
<evidence type="ECO:0000313" key="2">
    <source>
        <dbReference type="EMBL" id="KAH8494072.1"/>
    </source>
</evidence>
<evidence type="ECO:0000256" key="1">
    <source>
        <dbReference type="SAM" id="SignalP"/>
    </source>
</evidence>
<proteinExistence type="predicted"/>
<feature type="chain" id="PRO_5035775318" evidence="1">
    <location>
        <begin position="17"/>
        <end position="131"/>
    </location>
</feature>
<gene>
    <name evidence="2" type="ORF">H0E87_020729</name>
</gene>
<protein>
    <submittedName>
        <fullName evidence="2">Uncharacterized protein</fullName>
    </submittedName>
</protein>
<dbReference type="Proteomes" id="UP000807159">
    <property type="component" value="Chromosome 11"/>
</dbReference>